<organism evidence="2">
    <name type="scientific">viral metagenome</name>
    <dbReference type="NCBI Taxonomy" id="1070528"/>
    <lineage>
        <taxon>unclassified sequences</taxon>
        <taxon>metagenomes</taxon>
        <taxon>organismal metagenomes</taxon>
    </lineage>
</organism>
<feature type="transmembrane region" description="Helical" evidence="1">
    <location>
        <begin position="62"/>
        <end position="81"/>
    </location>
</feature>
<keyword evidence="1" id="KW-0472">Membrane</keyword>
<evidence type="ECO:0000256" key="1">
    <source>
        <dbReference type="SAM" id="Phobius"/>
    </source>
</evidence>
<feature type="transmembrane region" description="Helical" evidence="1">
    <location>
        <begin position="87"/>
        <end position="105"/>
    </location>
</feature>
<feature type="transmembrane region" description="Helical" evidence="1">
    <location>
        <begin position="33"/>
        <end position="50"/>
    </location>
</feature>
<dbReference type="InterPro" id="IPR037185">
    <property type="entry name" value="EmrE-like"/>
</dbReference>
<dbReference type="Gene3D" id="1.10.3730.20">
    <property type="match status" value="1"/>
</dbReference>
<keyword evidence="1" id="KW-0812">Transmembrane</keyword>
<feature type="transmembrane region" description="Helical" evidence="1">
    <location>
        <begin position="7"/>
        <end position="27"/>
    </location>
</feature>
<sequence>MELSLPITYALAVLNSTLSGIFTEYYISKKSLYYLYGAIFCNVFLVFNCIKIFTVHGVGKGYFYIKIISIIIITIYSFLFFNEKLNKYSIIGFIMGVCSILLMNYK</sequence>
<dbReference type="SUPFAM" id="SSF103481">
    <property type="entry name" value="Multidrug resistance efflux transporter EmrE"/>
    <property type="match status" value="1"/>
</dbReference>
<reference evidence="2" key="1">
    <citation type="journal article" date="2020" name="Nature">
        <title>Giant virus diversity and host interactions through global metagenomics.</title>
        <authorList>
            <person name="Schulz F."/>
            <person name="Roux S."/>
            <person name="Paez-Espino D."/>
            <person name="Jungbluth S."/>
            <person name="Walsh D.A."/>
            <person name="Denef V.J."/>
            <person name="McMahon K.D."/>
            <person name="Konstantinidis K.T."/>
            <person name="Eloe-Fadrosh E.A."/>
            <person name="Kyrpides N.C."/>
            <person name="Woyke T."/>
        </authorList>
    </citation>
    <scope>NUCLEOTIDE SEQUENCE</scope>
    <source>
        <strain evidence="2">GVMAG-M-3300009163-63</strain>
    </source>
</reference>
<dbReference type="EMBL" id="MN739001">
    <property type="protein sequence ID" value="QHT34510.1"/>
    <property type="molecule type" value="Genomic_DNA"/>
</dbReference>
<accession>A0A6C0F2S6</accession>
<keyword evidence="1" id="KW-1133">Transmembrane helix</keyword>
<evidence type="ECO:0000313" key="2">
    <source>
        <dbReference type="EMBL" id="QHT34510.1"/>
    </source>
</evidence>
<dbReference type="AlphaFoldDB" id="A0A6C0F2S6"/>
<name>A0A6C0F2S6_9ZZZZ</name>
<protein>
    <recommendedName>
        <fullName evidence="3">EamA domain-containing protein</fullName>
    </recommendedName>
</protein>
<proteinExistence type="predicted"/>
<evidence type="ECO:0008006" key="3">
    <source>
        <dbReference type="Google" id="ProtNLM"/>
    </source>
</evidence>